<dbReference type="InterPro" id="IPR036047">
    <property type="entry name" value="F-box-like_dom_sf"/>
</dbReference>
<dbReference type="SUPFAM" id="SSF81383">
    <property type="entry name" value="F-box domain"/>
    <property type="match status" value="1"/>
</dbReference>
<dbReference type="STRING" id="196109.A0A136IN98"/>
<evidence type="ECO:0000313" key="3">
    <source>
        <dbReference type="Proteomes" id="UP000070501"/>
    </source>
</evidence>
<reference evidence="3" key="1">
    <citation type="submission" date="2016-02" db="EMBL/GenBank/DDBJ databases">
        <title>Draft genome sequence of Microdochium bolleyi, a fungal endophyte of beachgrass.</title>
        <authorList>
            <consortium name="DOE Joint Genome Institute"/>
            <person name="David A.S."/>
            <person name="May G."/>
            <person name="Haridas S."/>
            <person name="Lim J."/>
            <person name="Wang M."/>
            <person name="Labutti K."/>
            <person name="Lipzen A."/>
            <person name="Barry K."/>
            <person name="Grigoriev I.V."/>
        </authorList>
    </citation>
    <scope>NUCLEOTIDE SEQUENCE [LARGE SCALE GENOMIC DNA]</scope>
    <source>
        <strain evidence="3">J235TASD1</strain>
    </source>
</reference>
<dbReference type="PROSITE" id="PS50181">
    <property type="entry name" value="FBOX"/>
    <property type="match status" value="1"/>
</dbReference>
<gene>
    <name evidence="2" type="ORF">Micbo1qcDRAFT_219409</name>
</gene>
<evidence type="ECO:0000259" key="1">
    <source>
        <dbReference type="PROSITE" id="PS50181"/>
    </source>
</evidence>
<name>A0A136IN98_9PEZI</name>
<dbReference type="AlphaFoldDB" id="A0A136IN98"/>
<dbReference type="CDD" id="cd09917">
    <property type="entry name" value="F-box_SF"/>
    <property type="match status" value="1"/>
</dbReference>
<sequence>MRKPEYSDDSDLGELVDTTEALTLKSKRTARSRRKQDRRLARAKQQAFKLLDLPYELVLDIFSLLRPSDVFRLLRVNSTFHAFITDEHNLCRITNAMASWRYSCLLQSYRLPVLLENVDPFLHDELTSMERRELLGIHRKPYYQHIPPPDPAGICTCLACMLRWNVLCIAVDFAHWQDHLDQGVPLPMTKRGVDMPEWNRELLAKHAYVVGKALRSPLWHARILEAHLQSTVRAVARHAANKGNQRRRFRMTEEDAKSECDAFLGRSGPPSFELPFHRDNYYMLEAYVPNRSWIKEYDGWRYLPEDQHDKDLAWVYRRAENRIKNGVPNVVVGEEGVRS</sequence>
<dbReference type="Pfam" id="PF12937">
    <property type="entry name" value="F-box-like"/>
    <property type="match status" value="1"/>
</dbReference>
<feature type="domain" description="F-box" evidence="1">
    <location>
        <begin position="47"/>
        <end position="93"/>
    </location>
</feature>
<dbReference type="InterPro" id="IPR001810">
    <property type="entry name" value="F-box_dom"/>
</dbReference>
<accession>A0A136IN98</accession>
<dbReference type="Proteomes" id="UP000070501">
    <property type="component" value="Unassembled WGS sequence"/>
</dbReference>
<organism evidence="2 3">
    <name type="scientific">Microdochium bolleyi</name>
    <dbReference type="NCBI Taxonomy" id="196109"/>
    <lineage>
        <taxon>Eukaryota</taxon>
        <taxon>Fungi</taxon>
        <taxon>Dikarya</taxon>
        <taxon>Ascomycota</taxon>
        <taxon>Pezizomycotina</taxon>
        <taxon>Sordariomycetes</taxon>
        <taxon>Xylariomycetidae</taxon>
        <taxon>Xylariales</taxon>
        <taxon>Microdochiaceae</taxon>
        <taxon>Microdochium</taxon>
    </lineage>
</organism>
<dbReference type="InParanoid" id="A0A136IN98"/>
<protein>
    <recommendedName>
        <fullName evidence="1">F-box domain-containing protein</fullName>
    </recommendedName>
</protein>
<proteinExistence type="predicted"/>
<dbReference type="Gene3D" id="1.20.1280.50">
    <property type="match status" value="1"/>
</dbReference>
<keyword evidence="3" id="KW-1185">Reference proteome</keyword>
<dbReference type="OrthoDB" id="3642468at2759"/>
<evidence type="ECO:0000313" key="2">
    <source>
        <dbReference type="EMBL" id="KXJ86432.1"/>
    </source>
</evidence>
<dbReference type="EMBL" id="KQ964268">
    <property type="protein sequence ID" value="KXJ86432.1"/>
    <property type="molecule type" value="Genomic_DNA"/>
</dbReference>